<protein>
    <submittedName>
        <fullName evidence="1">Unnamed protein product</fullName>
    </submittedName>
</protein>
<gene>
    <name evidence="1" type="ORF">Plil01_000894300</name>
</gene>
<keyword evidence="2" id="KW-1185">Reference proteome</keyword>
<dbReference type="AlphaFoldDB" id="A0A9W6WYA2"/>
<dbReference type="EMBL" id="BSXW01000441">
    <property type="protein sequence ID" value="GMF22437.1"/>
    <property type="molecule type" value="Genomic_DNA"/>
</dbReference>
<organism evidence="1 2">
    <name type="scientific">Phytophthora lilii</name>
    <dbReference type="NCBI Taxonomy" id="2077276"/>
    <lineage>
        <taxon>Eukaryota</taxon>
        <taxon>Sar</taxon>
        <taxon>Stramenopiles</taxon>
        <taxon>Oomycota</taxon>
        <taxon>Peronosporomycetes</taxon>
        <taxon>Peronosporales</taxon>
        <taxon>Peronosporaceae</taxon>
        <taxon>Phytophthora</taxon>
    </lineage>
</organism>
<evidence type="ECO:0000313" key="2">
    <source>
        <dbReference type="Proteomes" id="UP001165083"/>
    </source>
</evidence>
<name>A0A9W6WYA2_9STRA</name>
<accession>A0A9W6WYA2</accession>
<proteinExistence type="predicted"/>
<evidence type="ECO:0000313" key="1">
    <source>
        <dbReference type="EMBL" id="GMF22437.1"/>
    </source>
</evidence>
<reference evidence="1" key="1">
    <citation type="submission" date="2023-04" db="EMBL/GenBank/DDBJ databases">
        <title>Phytophthora lilii NBRC 32176.</title>
        <authorList>
            <person name="Ichikawa N."/>
            <person name="Sato H."/>
            <person name="Tonouchi N."/>
        </authorList>
    </citation>
    <scope>NUCLEOTIDE SEQUENCE</scope>
    <source>
        <strain evidence="1">NBRC 32176</strain>
    </source>
</reference>
<comment type="caution">
    <text evidence="1">The sequence shown here is derived from an EMBL/GenBank/DDBJ whole genome shotgun (WGS) entry which is preliminary data.</text>
</comment>
<dbReference type="Proteomes" id="UP001165083">
    <property type="component" value="Unassembled WGS sequence"/>
</dbReference>
<sequence>MPAKKKTPTAKLFVNPEDDFDALFNADPWAHDRKHVVQQPIASRTTTIIHRKAIMVPGPTRISSEPHYNTKMRQKPQHSSCTIFFDYDMLVDSRSSYL</sequence>